<dbReference type="AlphaFoldDB" id="A0A926UUB4"/>
<dbReference type="InterPro" id="IPR038255">
    <property type="entry name" value="PBS_linker_sf"/>
</dbReference>
<keyword evidence="10" id="KW-1185">Reference proteome</keyword>
<accession>A0A926UUB4</accession>
<dbReference type="EMBL" id="JACJPY010000038">
    <property type="protein sequence ID" value="MBD2150991.1"/>
    <property type="molecule type" value="Genomic_DNA"/>
</dbReference>
<keyword evidence="3 6" id="KW-0605">Phycobilisome</keyword>
<reference evidence="9" key="2">
    <citation type="submission" date="2020-08" db="EMBL/GenBank/DDBJ databases">
        <authorList>
            <person name="Chen M."/>
            <person name="Teng W."/>
            <person name="Zhao L."/>
            <person name="Hu C."/>
            <person name="Zhou Y."/>
            <person name="Han B."/>
            <person name="Song L."/>
            <person name="Shu W."/>
        </authorList>
    </citation>
    <scope>NUCLEOTIDE SEQUENCE</scope>
    <source>
        <strain evidence="9">FACHB-1277</strain>
    </source>
</reference>
<evidence type="ECO:0000256" key="5">
    <source>
        <dbReference type="ARBA" id="ARBA00023136"/>
    </source>
</evidence>
<dbReference type="GO" id="GO:0030089">
    <property type="term" value="C:phycobilisome"/>
    <property type="evidence" value="ECO:0007669"/>
    <property type="project" value="UniProtKB-UniRule"/>
</dbReference>
<sequence>MPLPLLAYKPLSQNQRVNGFEVAGDEQPRIFSTDSLLSSVELDFLIAAAYRQIYNEQQMLENHRQVTLESQLRSGQITVRGFIRGLALSDSFRRLTFDCNNNYRFAEICIQRILGRNVYSDREKIAWSIVIATKGIQAFVDELLNSEEYLNNFGDSIVPYQRRRILPQRTKGEITFAHMPRYGADYRDRLPKQVYKGDWGAAKLDYVLWEWQKNPPAIVGKIGAGITYAGAGFIGLLILAVLLGL</sequence>
<evidence type="ECO:0000256" key="7">
    <source>
        <dbReference type="SAM" id="Phobius"/>
    </source>
</evidence>
<comment type="subcellular location">
    <subcellularLocation>
        <location evidence="1">Endomembrane system</location>
    </subcellularLocation>
</comment>
<evidence type="ECO:0000256" key="6">
    <source>
        <dbReference type="PROSITE-ProRule" id="PRU00775"/>
    </source>
</evidence>
<evidence type="ECO:0000256" key="4">
    <source>
        <dbReference type="ARBA" id="ARBA00023078"/>
    </source>
</evidence>
<organism evidence="9 10">
    <name type="scientific">Pseudanabaena cinerea FACHB-1277</name>
    <dbReference type="NCBI Taxonomy" id="2949581"/>
    <lineage>
        <taxon>Bacteria</taxon>
        <taxon>Bacillati</taxon>
        <taxon>Cyanobacteriota</taxon>
        <taxon>Cyanophyceae</taxon>
        <taxon>Pseudanabaenales</taxon>
        <taxon>Pseudanabaenaceae</taxon>
        <taxon>Pseudanabaena</taxon>
        <taxon>Pseudanabaena cinerea</taxon>
    </lineage>
</organism>
<evidence type="ECO:0000259" key="8">
    <source>
        <dbReference type="PROSITE" id="PS51445"/>
    </source>
</evidence>
<keyword evidence="7" id="KW-0812">Transmembrane</keyword>
<keyword evidence="5 7" id="KW-0472">Membrane</keyword>
<dbReference type="Pfam" id="PF00427">
    <property type="entry name" value="PBS_linker_poly"/>
    <property type="match status" value="1"/>
</dbReference>
<gene>
    <name evidence="9" type="ORF">H6F44_12800</name>
</gene>
<dbReference type="GO" id="GO:0015979">
    <property type="term" value="P:photosynthesis"/>
    <property type="evidence" value="ECO:0007669"/>
    <property type="project" value="InterPro"/>
</dbReference>
<name>A0A926UUB4_9CYAN</name>
<keyword evidence="4" id="KW-0793">Thylakoid</keyword>
<dbReference type="PANTHER" id="PTHR34011">
    <property type="entry name" value="PHYCOBILISOME 32.1 KDA LINKER POLYPEPTIDE, PHYCOCYANIN-ASSOCIATED, ROD 2-RELATED"/>
    <property type="match status" value="1"/>
</dbReference>
<proteinExistence type="inferred from homology"/>
<evidence type="ECO:0000313" key="9">
    <source>
        <dbReference type="EMBL" id="MBD2150991.1"/>
    </source>
</evidence>
<dbReference type="PROSITE" id="PS51445">
    <property type="entry name" value="PBS_LINKER"/>
    <property type="match status" value="1"/>
</dbReference>
<dbReference type="GO" id="GO:0012505">
    <property type="term" value="C:endomembrane system"/>
    <property type="evidence" value="ECO:0007669"/>
    <property type="project" value="UniProtKB-SubCell"/>
</dbReference>
<evidence type="ECO:0000313" key="10">
    <source>
        <dbReference type="Proteomes" id="UP000631421"/>
    </source>
</evidence>
<keyword evidence="2" id="KW-0042">Antenna complex</keyword>
<keyword evidence="7" id="KW-1133">Transmembrane helix</keyword>
<comment type="caution">
    <text evidence="9">The sequence shown here is derived from an EMBL/GenBank/DDBJ whole genome shotgun (WGS) entry which is preliminary data.</text>
</comment>
<feature type="domain" description="PBS-linker" evidence="8">
    <location>
        <begin position="11"/>
        <end position="194"/>
    </location>
</feature>
<protein>
    <submittedName>
        <fullName evidence="9">Phycobilisome rod-core linker polypeptide</fullName>
    </submittedName>
</protein>
<reference evidence="9" key="1">
    <citation type="journal article" date="2015" name="ISME J.">
        <title>Draft Genome Sequence of Streptomyces incarnatus NRRL8089, which Produces the Nucleoside Antibiotic Sinefungin.</title>
        <authorList>
            <person name="Oshima K."/>
            <person name="Hattori M."/>
            <person name="Shimizu H."/>
            <person name="Fukuda K."/>
            <person name="Nemoto M."/>
            <person name="Inagaki K."/>
            <person name="Tamura T."/>
        </authorList>
    </citation>
    <scope>NUCLEOTIDE SEQUENCE</scope>
    <source>
        <strain evidence="9">FACHB-1277</strain>
    </source>
</reference>
<dbReference type="Proteomes" id="UP000631421">
    <property type="component" value="Unassembled WGS sequence"/>
</dbReference>
<dbReference type="InterPro" id="IPR001297">
    <property type="entry name" value="PBS_linker_dom"/>
</dbReference>
<feature type="transmembrane region" description="Helical" evidence="7">
    <location>
        <begin position="222"/>
        <end position="243"/>
    </location>
</feature>
<dbReference type="Gene3D" id="1.10.3130.20">
    <property type="entry name" value="Phycobilisome linker domain"/>
    <property type="match status" value="1"/>
</dbReference>
<comment type="similarity">
    <text evidence="6">Belongs to the phycobilisome linker protein family.</text>
</comment>
<dbReference type="RefSeq" id="WP_190351352.1">
    <property type="nucleotide sequence ID" value="NZ_JACJPY010000038.1"/>
</dbReference>
<evidence type="ECO:0000256" key="2">
    <source>
        <dbReference type="ARBA" id="ARBA00022549"/>
    </source>
</evidence>
<evidence type="ECO:0000256" key="1">
    <source>
        <dbReference type="ARBA" id="ARBA00004308"/>
    </source>
</evidence>
<evidence type="ECO:0000256" key="3">
    <source>
        <dbReference type="ARBA" id="ARBA00022738"/>
    </source>
</evidence>